<proteinExistence type="predicted"/>
<keyword evidence="3" id="KW-1185">Reference proteome</keyword>
<dbReference type="PANTHER" id="PTHR38433">
    <property type="match status" value="1"/>
</dbReference>
<comment type="caution">
    <text evidence="2">The sequence shown here is derived from an EMBL/GenBank/DDBJ whole genome shotgun (WGS) entry which is preliminary data.</text>
</comment>
<feature type="compositionally biased region" description="Basic and acidic residues" evidence="1">
    <location>
        <begin position="1"/>
        <end position="14"/>
    </location>
</feature>
<accession>A0ABV6GBN1</accession>
<name>A0ABV6GBN1_9BACI</name>
<evidence type="ECO:0000256" key="1">
    <source>
        <dbReference type="SAM" id="MobiDB-lite"/>
    </source>
</evidence>
<protein>
    <submittedName>
        <fullName evidence="2">DUF1641 domain-containing protein</fullName>
    </submittedName>
</protein>
<organism evidence="2 3">
    <name type="scientific">Metabacillus herbersteinensis</name>
    <dbReference type="NCBI Taxonomy" id="283816"/>
    <lineage>
        <taxon>Bacteria</taxon>
        <taxon>Bacillati</taxon>
        <taxon>Bacillota</taxon>
        <taxon>Bacilli</taxon>
        <taxon>Bacillales</taxon>
        <taxon>Bacillaceae</taxon>
        <taxon>Metabacillus</taxon>
    </lineage>
</organism>
<dbReference type="PANTHER" id="PTHR38433:SF1">
    <property type="entry name" value="DUF1641 DOMAIN-CONTAINING PROTEIN"/>
    <property type="match status" value="1"/>
</dbReference>
<reference evidence="2 3" key="1">
    <citation type="submission" date="2024-09" db="EMBL/GenBank/DDBJ databases">
        <authorList>
            <person name="Sun Q."/>
            <person name="Mori K."/>
        </authorList>
    </citation>
    <scope>NUCLEOTIDE SEQUENCE [LARGE SCALE GENOMIC DNA]</scope>
    <source>
        <strain evidence="2 3">CCM 7228</strain>
    </source>
</reference>
<evidence type="ECO:0000313" key="3">
    <source>
        <dbReference type="Proteomes" id="UP001589854"/>
    </source>
</evidence>
<gene>
    <name evidence="2" type="ORF">ACFFIX_06420</name>
</gene>
<dbReference type="RefSeq" id="WP_378931741.1">
    <property type="nucleotide sequence ID" value="NZ_JBHLVO010000003.1"/>
</dbReference>
<dbReference type="EMBL" id="JBHLVO010000003">
    <property type="protein sequence ID" value="MFC0271084.1"/>
    <property type="molecule type" value="Genomic_DNA"/>
</dbReference>
<dbReference type="Proteomes" id="UP001589854">
    <property type="component" value="Unassembled WGS sequence"/>
</dbReference>
<dbReference type="InterPro" id="IPR012440">
    <property type="entry name" value="DUF1641"/>
</dbReference>
<dbReference type="Pfam" id="PF07849">
    <property type="entry name" value="DUF1641"/>
    <property type="match status" value="1"/>
</dbReference>
<feature type="region of interest" description="Disordered" evidence="1">
    <location>
        <begin position="1"/>
        <end position="20"/>
    </location>
</feature>
<evidence type="ECO:0000313" key="2">
    <source>
        <dbReference type="EMBL" id="MFC0271084.1"/>
    </source>
</evidence>
<sequence length="159" mass="17609">MAKAIRHIEKKTMSPEEEQTESLSEILSLIAKNKETIKNTLDIMNELQNAGVLDIMNGLLKTREKVGVIAVQQMNQLTMHNTIKNGIQTAQLLGELDPVKLNTLLKAANRGLEQASESTERVSKWGLLKSMNDPSVLSSLSVMVGFLQGMGKELNEQKH</sequence>